<organism evidence="3 4">
    <name type="scientific">Ciona intestinalis</name>
    <name type="common">Transparent sea squirt</name>
    <name type="synonym">Ascidia intestinalis</name>
    <dbReference type="NCBI Taxonomy" id="7719"/>
    <lineage>
        <taxon>Eukaryota</taxon>
        <taxon>Metazoa</taxon>
        <taxon>Chordata</taxon>
        <taxon>Tunicata</taxon>
        <taxon>Ascidiacea</taxon>
        <taxon>Phlebobranchia</taxon>
        <taxon>Cionidae</taxon>
        <taxon>Ciona</taxon>
    </lineage>
</organism>
<accession>F6XD13</accession>
<evidence type="ECO:0000256" key="1">
    <source>
        <dbReference type="SAM" id="Coils"/>
    </source>
</evidence>
<dbReference type="GO" id="GO:0045098">
    <property type="term" value="C:type III intermediate filament"/>
    <property type="evidence" value="ECO:0000318"/>
    <property type="project" value="GO_Central"/>
</dbReference>
<dbReference type="OMA" id="IRRMKIR"/>
<dbReference type="GeneTree" id="ENSGT00510000053795"/>
<feature type="region of interest" description="Disordered" evidence="2">
    <location>
        <begin position="188"/>
        <end position="222"/>
    </location>
</feature>
<dbReference type="RefSeq" id="XP_002130772.1">
    <property type="nucleotide sequence ID" value="XM_002130736.4"/>
</dbReference>
<dbReference type="Ensembl" id="ENSCINT00000011745.3">
    <property type="protein sequence ID" value="ENSCINP00000011745.3"/>
    <property type="gene ID" value="ENSCING00000005679.3"/>
</dbReference>
<dbReference type="AlphaFoldDB" id="F6XD13"/>
<feature type="compositionally biased region" description="Polar residues" evidence="2">
    <location>
        <begin position="188"/>
        <end position="211"/>
    </location>
</feature>
<proteinExistence type="predicted"/>
<accession>A0A1W2WGH9</accession>
<name>F6XD13_CIOIN</name>
<dbReference type="KEGG" id="cin:100175924"/>
<reference evidence="3" key="2">
    <citation type="journal article" date="2008" name="Genome Biol.">
        <title>Improved genome assembly and evidence-based global gene model set for the chordate Ciona intestinalis: new insight into intron and operon populations.</title>
        <authorList>
            <person name="Satou Y."/>
            <person name="Mineta K."/>
            <person name="Ogasawara M."/>
            <person name="Sasakura Y."/>
            <person name="Shoguchi E."/>
            <person name="Ueno K."/>
            <person name="Yamada L."/>
            <person name="Matsumoto J."/>
            <person name="Wasserscheid J."/>
            <person name="Dewar K."/>
            <person name="Wiley G.B."/>
            <person name="Macmil S.L."/>
            <person name="Roe B.A."/>
            <person name="Zeller R.W."/>
            <person name="Hastings K.E."/>
            <person name="Lemaire P."/>
            <person name="Lindquist E."/>
            <person name="Endo T."/>
            <person name="Hotta K."/>
            <person name="Inaba K."/>
        </authorList>
    </citation>
    <scope>NUCLEOTIDE SEQUENCE [LARGE SCALE GENOMIC DNA]</scope>
    <source>
        <strain evidence="3">wild type</strain>
    </source>
</reference>
<evidence type="ECO:0000313" key="4">
    <source>
        <dbReference type="Proteomes" id="UP000008144"/>
    </source>
</evidence>
<dbReference type="GeneID" id="100175924"/>
<gene>
    <name evidence="3" type="primary">LOC100175924</name>
</gene>
<feature type="coiled-coil region" evidence="1">
    <location>
        <begin position="8"/>
        <end position="35"/>
    </location>
</feature>
<reference evidence="4" key="1">
    <citation type="journal article" date="2002" name="Science">
        <title>The draft genome of Ciona intestinalis: insights into chordate and vertebrate origins.</title>
        <authorList>
            <person name="Dehal P."/>
            <person name="Satou Y."/>
            <person name="Campbell R.K."/>
            <person name="Chapman J."/>
            <person name="Degnan B."/>
            <person name="De Tomaso A."/>
            <person name="Davidson B."/>
            <person name="Di Gregorio A."/>
            <person name="Gelpke M."/>
            <person name="Goodstein D.M."/>
            <person name="Harafuji N."/>
            <person name="Hastings K.E."/>
            <person name="Ho I."/>
            <person name="Hotta K."/>
            <person name="Huang W."/>
            <person name="Kawashima T."/>
            <person name="Lemaire P."/>
            <person name="Martinez D."/>
            <person name="Meinertzhagen I.A."/>
            <person name="Necula S."/>
            <person name="Nonaka M."/>
            <person name="Putnam N."/>
            <person name="Rash S."/>
            <person name="Saiga H."/>
            <person name="Satake M."/>
            <person name="Terry A."/>
            <person name="Yamada L."/>
            <person name="Wang H.G."/>
            <person name="Awazu S."/>
            <person name="Azumi K."/>
            <person name="Boore J."/>
            <person name="Branno M."/>
            <person name="Chin-Bow S."/>
            <person name="DeSantis R."/>
            <person name="Doyle S."/>
            <person name="Francino P."/>
            <person name="Keys D.N."/>
            <person name="Haga S."/>
            <person name="Hayashi H."/>
            <person name="Hino K."/>
            <person name="Imai K.S."/>
            <person name="Inaba K."/>
            <person name="Kano S."/>
            <person name="Kobayashi K."/>
            <person name="Kobayashi M."/>
            <person name="Lee B.I."/>
            <person name="Makabe K.W."/>
            <person name="Manohar C."/>
            <person name="Matassi G."/>
            <person name="Medina M."/>
            <person name="Mochizuki Y."/>
            <person name="Mount S."/>
            <person name="Morishita T."/>
            <person name="Miura S."/>
            <person name="Nakayama A."/>
            <person name="Nishizaka S."/>
            <person name="Nomoto H."/>
            <person name="Ohta F."/>
            <person name="Oishi K."/>
            <person name="Rigoutsos I."/>
            <person name="Sano M."/>
            <person name="Sasaki A."/>
            <person name="Sasakura Y."/>
            <person name="Shoguchi E."/>
            <person name="Shin-i T."/>
            <person name="Spagnuolo A."/>
            <person name="Stainier D."/>
            <person name="Suzuki M.M."/>
            <person name="Tassy O."/>
            <person name="Takatori N."/>
            <person name="Tokuoka M."/>
            <person name="Yagi K."/>
            <person name="Yoshizaki F."/>
            <person name="Wada S."/>
            <person name="Zhang C."/>
            <person name="Hyatt P.D."/>
            <person name="Larimer F."/>
            <person name="Detter C."/>
            <person name="Doggett N."/>
            <person name="Glavina T."/>
            <person name="Hawkins T."/>
            <person name="Richardson P."/>
            <person name="Lucas S."/>
            <person name="Kohara Y."/>
            <person name="Levine M."/>
            <person name="Satoh N."/>
            <person name="Rokhsar D.S."/>
        </authorList>
    </citation>
    <scope>NUCLEOTIDE SEQUENCE [LARGE SCALE GENOMIC DNA]</scope>
</reference>
<keyword evidence="1" id="KW-0175">Coiled coil</keyword>
<reference evidence="3" key="4">
    <citation type="submission" date="2025-09" db="UniProtKB">
        <authorList>
            <consortium name="Ensembl"/>
        </authorList>
    </citation>
    <scope>IDENTIFICATION</scope>
</reference>
<evidence type="ECO:0000256" key="2">
    <source>
        <dbReference type="SAM" id="MobiDB-lite"/>
    </source>
</evidence>
<evidence type="ECO:0000313" key="3">
    <source>
        <dbReference type="Ensembl" id="ENSCINP00000011745.3"/>
    </source>
</evidence>
<dbReference type="Proteomes" id="UP000008144">
    <property type="component" value="Chromosome 8"/>
</dbReference>
<reference evidence="3" key="3">
    <citation type="submission" date="2025-08" db="UniProtKB">
        <authorList>
            <consortium name="Ensembl"/>
        </authorList>
    </citation>
    <scope>IDENTIFICATION</scope>
</reference>
<keyword evidence="4" id="KW-1185">Reference proteome</keyword>
<dbReference type="EMBL" id="EAAA01002729">
    <property type="status" value="NOT_ANNOTATED_CDS"/>
    <property type="molecule type" value="Genomic_DNA"/>
</dbReference>
<dbReference type="OrthoDB" id="6413631at2759"/>
<dbReference type="HOGENOM" id="CLU_108539_0_0_1"/>
<dbReference type="InParanoid" id="F6XD13"/>
<sequence>MSFEKSVIEEANKHLSALNNKVTNLEATVKEQAMQLILKDKAHQEEIENLVRKQEAEINNLKTWLDGTQAEIRRMKIREKEQEMMISHLKHRCSVLDSATKFSPSLEGLLTCLMEADKLKRVNYEDMVKRQLSDASSFSASADIKHHGHLSIPQAKETGVGNTEDDIWSSGGDRNYQYDLNSKLDASGQSAVDESSLSRLTAANSTRTNGGKFSISEDDFET</sequence>
<protein>
    <submittedName>
        <fullName evidence="3">Uncharacterized LOC100175924</fullName>
    </submittedName>
</protein>